<dbReference type="Proteomes" id="UP000198379">
    <property type="component" value="Unassembled WGS sequence"/>
</dbReference>
<keyword evidence="2" id="KW-0812">Transmembrane</keyword>
<protein>
    <recommendedName>
        <fullName evidence="5">Patatin-like phospholipase</fullName>
    </recommendedName>
</protein>
<feature type="transmembrane region" description="Helical" evidence="2">
    <location>
        <begin position="222"/>
        <end position="243"/>
    </location>
</feature>
<feature type="transmembrane region" description="Helical" evidence="2">
    <location>
        <begin position="191"/>
        <end position="210"/>
    </location>
</feature>
<evidence type="ECO:0008006" key="5">
    <source>
        <dbReference type="Google" id="ProtNLM"/>
    </source>
</evidence>
<dbReference type="OrthoDB" id="1488930at2"/>
<keyword evidence="2" id="KW-1133">Transmembrane helix</keyword>
<dbReference type="RefSeq" id="WP_089373826.1">
    <property type="nucleotide sequence ID" value="NZ_BMEP01000008.1"/>
</dbReference>
<proteinExistence type="predicted"/>
<feature type="transmembrane region" description="Helical" evidence="2">
    <location>
        <begin position="255"/>
        <end position="275"/>
    </location>
</feature>
<feature type="region of interest" description="Disordered" evidence="1">
    <location>
        <begin position="667"/>
        <end position="695"/>
    </location>
</feature>
<evidence type="ECO:0000313" key="3">
    <source>
        <dbReference type="EMBL" id="SNS33123.1"/>
    </source>
</evidence>
<organism evidence="3 4">
    <name type="scientific">Dokdonia pacifica</name>
    <dbReference type="NCBI Taxonomy" id="1627892"/>
    <lineage>
        <taxon>Bacteria</taxon>
        <taxon>Pseudomonadati</taxon>
        <taxon>Bacteroidota</taxon>
        <taxon>Flavobacteriia</taxon>
        <taxon>Flavobacteriales</taxon>
        <taxon>Flavobacteriaceae</taxon>
        <taxon>Dokdonia</taxon>
    </lineage>
</organism>
<feature type="transmembrane region" description="Helical" evidence="2">
    <location>
        <begin position="26"/>
        <end position="43"/>
    </location>
</feature>
<feature type="transmembrane region" description="Helical" evidence="2">
    <location>
        <begin position="63"/>
        <end position="84"/>
    </location>
</feature>
<evidence type="ECO:0000313" key="4">
    <source>
        <dbReference type="Proteomes" id="UP000198379"/>
    </source>
</evidence>
<accession>A0A239DMZ8</accession>
<feature type="transmembrane region" description="Helical" evidence="2">
    <location>
        <begin position="314"/>
        <end position="331"/>
    </location>
</feature>
<keyword evidence="4" id="KW-1185">Reference proteome</keyword>
<reference evidence="3 4" key="1">
    <citation type="submission" date="2017-06" db="EMBL/GenBank/DDBJ databases">
        <authorList>
            <person name="Kim H.J."/>
            <person name="Triplett B.A."/>
        </authorList>
    </citation>
    <scope>NUCLEOTIDE SEQUENCE [LARGE SCALE GENOMIC DNA]</scope>
    <source>
        <strain evidence="3 4">DSM 25597</strain>
    </source>
</reference>
<evidence type="ECO:0000256" key="1">
    <source>
        <dbReference type="SAM" id="MobiDB-lite"/>
    </source>
</evidence>
<name>A0A239DMZ8_9FLAO</name>
<feature type="transmembrane region" description="Helical" evidence="2">
    <location>
        <begin position="158"/>
        <end position="179"/>
    </location>
</feature>
<dbReference type="EMBL" id="FZNY01000011">
    <property type="protein sequence ID" value="SNS33123.1"/>
    <property type="molecule type" value="Genomic_DNA"/>
</dbReference>
<sequence>MGKLSKFIEDLGQWITYIIRESSNHMISIVIIFLLLILLWFFPQTRDLLLVLNQPTKNHLGEMILFFSSLAVLAFLISNVNDYFYGNSNSLLPRDDIENAIIKNESIETYRSKEREDQKLYIRRVLPKVLGTFLILLTAFSVNNIGFSVSGDDTKNSFYKYLFIILSILLVLTLNLHFTRWFTGLFKDKKWANYAPITIAIICLVVIMGFGFFNKGDSDGDVVMLFVALLLFALFFFVVSVSYSKPILLFKEKVGGYAIALCTMIAFIAYITFLISPKLSHGFNPLSIVLISFIGIFSILTLIRYLGKVIKTPLVTLLTIFIFIWSGIIASNDNFKHYEVSNVAYDQANYNLKNRPQLEKYMASWIEDRIQYTDSIKKFPVIFVAAEGGGSRAGLWSLLVNSYLYEKDKDYFEKHLLSLTGASGGNVGNSIFYTTAYQNLLNKDTINFISNDKQFTYKASDFYQKNFLSSSVASFLGRDMLSSLSGISLRDDRAKILENEWETTYEEVFHENKTTNKLLLSSSFLSLSTNKKKLGITPPLLLVNTTHLQSGNHSTISNVIIDDRKFVPDITKDFLADYKDAYSDNKNYDNTSIKISTAMLLNARFPYVSPAGRVTNIGQFADAGYYDNIGSYSTHILVNTFKKVVSTHYPEYKDRFDVRVLIIANNPHEDKEEDSHDEKKMKEKEKKKEKEKDTIKYSSQLQAPINTILSATFAHPNELIKTYEKEYLVTSKKTDIYIKNDTITPILPLGRYLSDFAILSLEERLKNQDIIKKLDNILSN</sequence>
<keyword evidence="2" id="KW-0472">Membrane</keyword>
<feature type="transmembrane region" description="Helical" evidence="2">
    <location>
        <begin position="287"/>
        <end position="307"/>
    </location>
</feature>
<evidence type="ECO:0000256" key="2">
    <source>
        <dbReference type="SAM" id="Phobius"/>
    </source>
</evidence>
<gene>
    <name evidence="3" type="ORF">SAMN06265376_11175</name>
</gene>
<dbReference type="AlphaFoldDB" id="A0A239DMZ8"/>
<feature type="transmembrane region" description="Helical" evidence="2">
    <location>
        <begin position="125"/>
        <end position="146"/>
    </location>
</feature>